<dbReference type="SUPFAM" id="SSF52799">
    <property type="entry name" value="(Phosphotyrosine protein) phosphatases II"/>
    <property type="match status" value="1"/>
</dbReference>
<feature type="transmembrane region" description="Helical" evidence="1">
    <location>
        <begin position="81"/>
        <end position="99"/>
    </location>
</feature>
<dbReference type="PANTHER" id="PTHR31303">
    <property type="entry name" value="CTP-DEPENDENT DIACYLGLYCEROL KINASE 1"/>
    <property type="match status" value="1"/>
</dbReference>
<sequence>MFKLTFKNIFSFLFIWLLVGFTIGFSTLMGPVSFIRSSNLDVSLEGMLVRLTILIFIFVSFTAAVVLMNIVDTTNKKHVKYGIPTLWAIATISVLWLSLNPTLFGVSQEPSSTPEEVSTSSTSEDISTVRFTFGEYPTLEKLLELKEEGYTSIISLLHPAVVPFEPRLIEEERQNVGYAQLEFIHIPMVPWVSENTQAVLQLRELAKTGTGKYYVHCYLGKDRIRLARTVIENNMPLEESESIVEKKTIRLKTRFERGEIIELDENLFIIPYPTDDEFIYVVSDAEYVISLFNSLDYGDSERINEEKNIMQTYEIPYENVSVLRSPFDSYALYEASKKAKKAPKPLFVNAFFSNSSVIDSFVQSYLYDKPSLPFRSFIAPMTNGYAEVIAPDVAIGPTPDGREFRMYLYENGIRRILYLGNGQTEEAQIERNHAIANRILWYTSEGNVSDIKTIVSRPGPWYIYGPNLNSSKQELRAELGPPQLEITYKFEEKPIVVPIEENVSVVTQTEKEEFSINSFIKKATPSIQDVILFTPPLALYVGVLMKIVGYIHTKKKIRTPYTRKIFHFSTFISAAIIQLIGGLSFVILYGIVNSLFIFYVIYRNEELPFYNAIARATDGIHKSKFILIPLIMTAFGGLIGNILFDKLAIIGYLIVGIGDAIGEPVGTRWGKHRYKVPSLFGVPVTRSIEGSISVAITSILFASMGLYILGTPFSTAIILGFVCGIVAALTEAISNHGLDNLSVQLVPVAIIYIIMNIL</sequence>
<evidence type="ECO:0008006" key="4">
    <source>
        <dbReference type="Google" id="ProtNLM"/>
    </source>
</evidence>
<dbReference type="InterPro" id="IPR037997">
    <property type="entry name" value="Dgk1-like"/>
</dbReference>
<dbReference type="PANTHER" id="PTHR31303:SF1">
    <property type="entry name" value="CTP-DEPENDENT DIACYLGLYCEROL KINASE 1"/>
    <property type="match status" value="1"/>
</dbReference>
<proteinExistence type="predicted"/>
<comment type="caution">
    <text evidence="2">The sequence shown here is derived from an EMBL/GenBank/DDBJ whole genome shotgun (WGS) entry which is preliminary data.</text>
</comment>
<dbReference type="EMBL" id="LNGC01000041">
    <property type="protein sequence ID" value="KYC51909.1"/>
    <property type="molecule type" value="Genomic_DNA"/>
</dbReference>
<reference evidence="2 3" key="1">
    <citation type="journal article" date="2016" name="ISME J.">
        <title>Chasing the elusive Euryarchaeota class WSA2: genomes reveal a uniquely fastidious methyl-reducing methanogen.</title>
        <authorList>
            <person name="Nobu M.K."/>
            <person name="Narihiro T."/>
            <person name="Kuroda K."/>
            <person name="Mei R."/>
            <person name="Liu W.T."/>
        </authorList>
    </citation>
    <scope>NUCLEOTIDE SEQUENCE [LARGE SCALE GENOMIC DNA]</scope>
    <source>
        <strain evidence="2">U1lsi0528_Bin055</strain>
    </source>
</reference>
<feature type="transmembrane region" description="Helical" evidence="1">
    <location>
        <begin position="625"/>
        <end position="644"/>
    </location>
</feature>
<name>A0A150J3W5_9EURY</name>
<evidence type="ECO:0000313" key="2">
    <source>
        <dbReference type="EMBL" id="KYC51909.1"/>
    </source>
</evidence>
<accession>A0A150J3W5</accession>
<evidence type="ECO:0000256" key="1">
    <source>
        <dbReference type="SAM" id="Phobius"/>
    </source>
</evidence>
<feature type="transmembrane region" description="Helical" evidence="1">
    <location>
        <begin position="571"/>
        <end position="602"/>
    </location>
</feature>
<evidence type="ECO:0000313" key="3">
    <source>
        <dbReference type="Proteomes" id="UP000075398"/>
    </source>
</evidence>
<organism evidence="2 3">
    <name type="scientific">Candidatus Methanofastidiosum methylothiophilum</name>
    <dbReference type="NCBI Taxonomy" id="1705564"/>
    <lineage>
        <taxon>Archaea</taxon>
        <taxon>Methanobacteriati</taxon>
        <taxon>Methanobacteriota</taxon>
        <taxon>Stenosarchaea group</taxon>
        <taxon>Candidatus Methanofastidiosia</taxon>
        <taxon>Candidatus Methanofastidiosales</taxon>
        <taxon>Candidatus Methanofastidiosaceae</taxon>
        <taxon>Candidatus Methanofastidiosum</taxon>
    </lineage>
</organism>
<feature type="transmembrane region" description="Helical" evidence="1">
    <location>
        <begin position="706"/>
        <end position="729"/>
    </location>
</feature>
<dbReference type="AlphaFoldDB" id="A0A150J3W5"/>
<dbReference type="GO" id="GO:0004143">
    <property type="term" value="F:ATP-dependent diacylglycerol kinase activity"/>
    <property type="evidence" value="ECO:0007669"/>
    <property type="project" value="InterPro"/>
</dbReference>
<keyword evidence="1" id="KW-0812">Transmembrane</keyword>
<keyword evidence="1" id="KW-0472">Membrane</keyword>
<gene>
    <name evidence="2" type="ORF">AMQ22_01090</name>
</gene>
<dbReference type="InterPro" id="IPR029021">
    <property type="entry name" value="Prot-tyrosine_phosphatase-like"/>
</dbReference>
<feature type="transmembrane region" description="Helical" evidence="1">
    <location>
        <begin position="47"/>
        <end position="69"/>
    </location>
</feature>
<feature type="transmembrane region" description="Helical" evidence="1">
    <location>
        <begin position="530"/>
        <end position="551"/>
    </location>
</feature>
<dbReference type="Gene3D" id="3.90.190.10">
    <property type="entry name" value="Protein tyrosine phosphatase superfamily"/>
    <property type="match status" value="1"/>
</dbReference>
<protein>
    <recommendedName>
        <fullName evidence="4">Cytidylyltransferase family protein</fullName>
    </recommendedName>
</protein>
<keyword evidence="1" id="KW-1133">Transmembrane helix</keyword>
<dbReference type="Proteomes" id="UP000075398">
    <property type="component" value="Unassembled WGS sequence"/>
</dbReference>
<feature type="transmembrane region" description="Helical" evidence="1">
    <location>
        <begin position="12"/>
        <end position="35"/>
    </location>
</feature>